<dbReference type="Gramene" id="Psat02G0531100-T1">
    <property type="protein sequence ID" value="KAI5439899.1"/>
    <property type="gene ID" value="KIW84_025311"/>
</dbReference>
<protein>
    <submittedName>
        <fullName evidence="1">Uncharacterized protein</fullName>
    </submittedName>
</protein>
<sequence length="172" mass="20230">MKDSSVKESYTQWVKERVQLIRAPFEIDPTYLQDELVLNLVSIEEVNRLKADVAKLEGDKESLEYSLYDMTYKKNLIRKLEGEIQYLRDLADVAQVIVQEQGDRAKAWRMEHSDVAELDNNMVQDIPRMFIRDENMANFHNTPQEVLEFVRLCDVLLKKFRAHLKVVMEAPL</sequence>
<keyword evidence="2" id="KW-1185">Reference proteome</keyword>
<evidence type="ECO:0000313" key="2">
    <source>
        <dbReference type="Proteomes" id="UP001058974"/>
    </source>
</evidence>
<evidence type="ECO:0000313" key="1">
    <source>
        <dbReference type="EMBL" id="KAI5439899.1"/>
    </source>
</evidence>
<reference evidence="1 2" key="1">
    <citation type="journal article" date="2022" name="Nat. Genet.">
        <title>Improved pea reference genome and pan-genome highlight genomic features and evolutionary characteristics.</title>
        <authorList>
            <person name="Yang T."/>
            <person name="Liu R."/>
            <person name="Luo Y."/>
            <person name="Hu S."/>
            <person name="Wang D."/>
            <person name="Wang C."/>
            <person name="Pandey M.K."/>
            <person name="Ge S."/>
            <person name="Xu Q."/>
            <person name="Li N."/>
            <person name="Li G."/>
            <person name="Huang Y."/>
            <person name="Saxena R.K."/>
            <person name="Ji Y."/>
            <person name="Li M."/>
            <person name="Yan X."/>
            <person name="He Y."/>
            <person name="Liu Y."/>
            <person name="Wang X."/>
            <person name="Xiang C."/>
            <person name="Varshney R.K."/>
            <person name="Ding H."/>
            <person name="Gao S."/>
            <person name="Zong X."/>
        </authorList>
    </citation>
    <scope>NUCLEOTIDE SEQUENCE [LARGE SCALE GENOMIC DNA]</scope>
    <source>
        <strain evidence="1 2">cv. Zhongwan 6</strain>
    </source>
</reference>
<proteinExistence type="predicted"/>
<organism evidence="1 2">
    <name type="scientific">Pisum sativum</name>
    <name type="common">Garden pea</name>
    <name type="synonym">Lathyrus oleraceus</name>
    <dbReference type="NCBI Taxonomy" id="3888"/>
    <lineage>
        <taxon>Eukaryota</taxon>
        <taxon>Viridiplantae</taxon>
        <taxon>Streptophyta</taxon>
        <taxon>Embryophyta</taxon>
        <taxon>Tracheophyta</taxon>
        <taxon>Spermatophyta</taxon>
        <taxon>Magnoliopsida</taxon>
        <taxon>eudicotyledons</taxon>
        <taxon>Gunneridae</taxon>
        <taxon>Pentapetalae</taxon>
        <taxon>rosids</taxon>
        <taxon>fabids</taxon>
        <taxon>Fabales</taxon>
        <taxon>Fabaceae</taxon>
        <taxon>Papilionoideae</taxon>
        <taxon>50 kb inversion clade</taxon>
        <taxon>NPAAA clade</taxon>
        <taxon>Hologalegina</taxon>
        <taxon>IRL clade</taxon>
        <taxon>Fabeae</taxon>
        <taxon>Lathyrus</taxon>
    </lineage>
</organism>
<comment type="caution">
    <text evidence="1">The sequence shown here is derived from an EMBL/GenBank/DDBJ whole genome shotgun (WGS) entry which is preliminary data.</text>
</comment>
<dbReference type="Proteomes" id="UP001058974">
    <property type="component" value="Chromosome 2"/>
</dbReference>
<accession>A0A9D5BDH4</accession>
<dbReference type="AlphaFoldDB" id="A0A9D5BDH4"/>
<dbReference type="EMBL" id="JAMSHJ010000002">
    <property type="protein sequence ID" value="KAI5439899.1"/>
    <property type="molecule type" value="Genomic_DNA"/>
</dbReference>
<name>A0A9D5BDH4_PEA</name>
<gene>
    <name evidence="1" type="ORF">KIW84_025311</name>
</gene>